<comment type="caution">
    <text evidence="4">The sequence shown here is derived from an EMBL/GenBank/DDBJ whole genome shotgun (WGS) entry which is preliminary data.</text>
</comment>
<dbReference type="PANTHER" id="PTHR30349:SF64">
    <property type="entry name" value="PROPHAGE INTEGRASE INTD-RELATED"/>
    <property type="match status" value="1"/>
</dbReference>
<name>A0ABW8F0F7_9BURK</name>
<dbReference type="InterPro" id="IPR002104">
    <property type="entry name" value="Integrase_catalytic"/>
</dbReference>
<sequence length="423" mass="48406">MPIMAVMRIIPCRLSNGRRIPVLFRDTPPQPVLLPFLYVALKRQYKAYNTIRNDLVTIKAFYDFFALDGIDVDEALIDGQFAILLTRVEQFLAWLTTEKIAHNVVGRLGGLEPISHYGIDPITRDGYLRSLKSYLLWCVDRYSRSTSANEIGTLLSASSKAIASRFDSFLVATSRRNFSFKSFTDAEIAAIREFAYPGDPKNPFRHSNQFRNWLIVDVLFETGIRVGELLGLSTNSIHRGDRTCYLSVVRNPNAGMDTRSRAPSLKNQHSQRTIAISAQLFERIQHYILHQRRPIRNGRPLKLKHGYLWVSERGNPLAANSLANLFECLANGIRSRAPDLLRSASPHSFRHTFAERFLQYLLEVKGCDMERAKDELRAICGWSNDSTMPQYYSRRYIHSLANLHNQNRIESAWERLKSAPGKI</sequence>
<keyword evidence="5" id="KW-1185">Reference proteome</keyword>
<dbReference type="InterPro" id="IPR050090">
    <property type="entry name" value="Tyrosine_recombinase_XerCD"/>
</dbReference>
<dbReference type="EMBL" id="JBIUZV010000006">
    <property type="protein sequence ID" value="MFJ3046779.1"/>
    <property type="molecule type" value="Genomic_DNA"/>
</dbReference>
<evidence type="ECO:0000313" key="5">
    <source>
        <dbReference type="Proteomes" id="UP001617427"/>
    </source>
</evidence>
<keyword evidence="2" id="KW-0233">DNA recombination</keyword>
<evidence type="ECO:0000313" key="4">
    <source>
        <dbReference type="EMBL" id="MFJ3046779.1"/>
    </source>
</evidence>
<proteinExistence type="predicted"/>
<dbReference type="PANTHER" id="PTHR30349">
    <property type="entry name" value="PHAGE INTEGRASE-RELATED"/>
    <property type="match status" value="1"/>
</dbReference>
<keyword evidence="1" id="KW-0229">DNA integration</keyword>
<evidence type="ECO:0000256" key="1">
    <source>
        <dbReference type="ARBA" id="ARBA00022908"/>
    </source>
</evidence>
<evidence type="ECO:0000259" key="3">
    <source>
        <dbReference type="PROSITE" id="PS51898"/>
    </source>
</evidence>
<dbReference type="CDD" id="cd00397">
    <property type="entry name" value="DNA_BRE_C"/>
    <property type="match status" value="1"/>
</dbReference>
<gene>
    <name evidence="4" type="ORF">ACIPEN_13195</name>
</gene>
<dbReference type="PROSITE" id="PS51898">
    <property type="entry name" value="TYR_RECOMBINASE"/>
    <property type="match status" value="1"/>
</dbReference>
<feature type="domain" description="Tyr recombinase" evidence="3">
    <location>
        <begin position="178"/>
        <end position="410"/>
    </location>
</feature>
<reference evidence="4 5" key="1">
    <citation type="submission" date="2024-10" db="EMBL/GenBank/DDBJ databases">
        <title>The Natural Products Discovery Center: Release of the First 8490 Sequenced Strains for Exploring Actinobacteria Biosynthetic Diversity.</title>
        <authorList>
            <person name="Kalkreuter E."/>
            <person name="Kautsar S.A."/>
            <person name="Yang D."/>
            <person name="Bader C.D."/>
            <person name="Teijaro C.N."/>
            <person name="Fluegel L."/>
            <person name="Davis C.M."/>
            <person name="Simpson J.R."/>
            <person name="Lauterbach L."/>
            <person name="Steele A.D."/>
            <person name="Gui C."/>
            <person name="Meng S."/>
            <person name="Li G."/>
            <person name="Viehrig K."/>
            <person name="Ye F."/>
            <person name="Su P."/>
            <person name="Kiefer A.F."/>
            <person name="Nichols A."/>
            <person name="Cepeda A.J."/>
            <person name="Yan W."/>
            <person name="Fan B."/>
            <person name="Jiang Y."/>
            <person name="Adhikari A."/>
            <person name="Zheng C.-J."/>
            <person name="Schuster L."/>
            <person name="Cowan T.M."/>
            <person name="Smanski M.J."/>
            <person name="Chevrette M.G."/>
            <person name="De Carvalho L.P.S."/>
            <person name="Shen B."/>
        </authorList>
    </citation>
    <scope>NUCLEOTIDE SEQUENCE [LARGE SCALE GENOMIC DNA]</scope>
    <source>
        <strain evidence="4 5">NPDC087045</strain>
    </source>
</reference>
<organism evidence="4 5">
    <name type="scientific">Herbaspirillum chlorophenolicum</name>
    <dbReference type="NCBI Taxonomy" id="211589"/>
    <lineage>
        <taxon>Bacteria</taxon>
        <taxon>Pseudomonadati</taxon>
        <taxon>Pseudomonadota</taxon>
        <taxon>Betaproteobacteria</taxon>
        <taxon>Burkholderiales</taxon>
        <taxon>Oxalobacteraceae</taxon>
        <taxon>Herbaspirillum</taxon>
    </lineage>
</organism>
<protein>
    <submittedName>
        <fullName evidence="4">Tyrosine-type recombinase/integrase</fullName>
    </submittedName>
</protein>
<dbReference type="InterPro" id="IPR013762">
    <property type="entry name" value="Integrase-like_cat_sf"/>
</dbReference>
<dbReference type="InterPro" id="IPR011010">
    <property type="entry name" value="DNA_brk_join_enz"/>
</dbReference>
<dbReference type="Pfam" id="PF00589">
    <property type="entry name" value="Phage_integrase"/>
    <property type="match status" value="1"/>
</dbReference>
<dbReference type="Proteomes" id="UP001617427">
    <property type="component" value="Unassembled WGS sequence"/>
</dbReference>
<dbReference type="SUPFAM" id="SSF56349">
    <property type="entry name" value="DNA breaking-rejoining enzymes"/>
    <property type="match status" value="1"/>
</dbReference>
<accession>A0ABW8F0F7</accession>
<evidence type="ECO:0000256" key="2">
    <source>
        <dbReference type="ARBA" id="ARBA00023172"/>
    </source>
</evidence>
<dbReference type="RefSeq" id="WP_402701030.1">
    <property type="nucleotide sequence ID" value="NZ_JBIUZV010000006.1"/>
</dbReference>
<dbReference type="Gene3D" id="1.10.443.10">
    <property type="entry name" value="Intergrase catalytic core"/>
    <property type="match status" value="1"/>
</dbReference>